<dbReference type="Proteomes" id="UP001187415">
    <property type="component" value="Unassembled WGS sequence"/>
</dbReference>
<comment type="caution">
    <text evidence="1">The sequence shown here is derived from an EMBL/GenBank/DDBJ whole genome shotgun (WGS) entry which is preliminary data.</text>
</comment>
<proteinExistence type="predicted"/>
<name>A0AA88LKT7_CHASR</name>
<gene>
    <name evidence="1" type="ORF">Q5P01_024018</name>
</gene>
<dbReference type="AlphaFoldDB" id="A0AA88LKT7"/>
<keyword evidence="2" id="KW-1185">Reference proteome</keyword>
<protein>
    <submittedName>
        <fullName evidence="1">Uncharacterized protein</fullName>
    </submittedName>
</protein>
<organism evidence="1 2">
    <name type="scientific">Channa striata</name>
    <name type="common">Snakehead murrel</name>
    <name type="synonym">Ophicephalus striatus</name>
    <dbReference type="NCBI Taxonomy" id="64152"/>
    <lineage>
        <taxon>Eukaryota</taxon>
        <taxon>Metazoa</taxon>
        <taxon>Chordata</taxon>
        <taxon>Craniata</taxon>
        <taxon>Vertebrata</taxon>
        <taxon>Euteleostomi</taxon>
        <taxon>Actinopterygii</taxon>
        <taxon>Neopterygii</taxon>
        <taxon>Teleostei</taxon>
        <taxon>Neoteleostei</taxon>
        <taxon>Acanthomorphata</taxon>
        <taxon>Anabantaria</taxon>
        <taxon>Anabantiformes</taxon>
        <taxon>Channoidei</taxon>
        <taxon>Channidae</taxon>
        <taxon>Channa</taxon>
    </lineage>
</organism>
<dbReference type="EMBL" id="JAUPFM010000019">
    <property type="protein sequence ID" value="KAK2821059.1"/>
    <property type="molecule type" value="Genomic_DNA"/>
</dbReference>
<sequence>MLRLVRRLFVQFLHRGQLQLQFLCQGQLWLVQFLFPQRVGLSRWCRLPEDSAVIIDLQSGPQRASPVNASL</sequence>
<accession>A0AA88LKT7</accession>
<reference evidence="1" key="1">
    <citation type="submission" date="2023-07" db="EMBL/GenBank/DDBJ databases">
        <title>Chromosome-level Genome Assembly of Striped Snakehead (Channa striata).</title>
        <authorList>
            <person name="Liu H."/>
        </authorList>
    </citation>
    <scope>NUCLEOTIDE SEQUENCE</scope>
    <source>
        <strain evidence="1">Gz</strain>
        <tissue evidence="1">Muscle</tissue>
    </source>
</reference>
<evidence type="ECO:0000313" key="2">
    <source>
        <dbReference type="Proteomes" id="UP001187415"/>
    </source>
</evidence>
<evidence type="ECO:0000313" key="1">
    <source>
        <dbReference type="EMBL" id="KAK2821059.1"/>
    </source>
</evidence>